<dbReference type="GO" id="GO:0008703">
    <property type="term" value="F:5-amino-6-(5-phosphoribosylamino)uracil reductase activity"/>
    <property type="evidence" value="ECO:0007669"/>
    <property type="project" value="InterPro"/>
</dbReference>
<evidence type="ECO:0000313" key="2">
    <source>
        <dbReference type="EMBL" id="SEQ96050.1"/>
    </source>
</evidence>
<accession>A0A1H9KA71</accession>
<dbReference type="GO" id="GO:0009231">
    <property type="term" value="P:riboflavin biosynthetic process"/>
    <property type="evidence" value="ECO:0007669"/>
    <property type="project" value="InterPro"/>
</dbReference>
<dbReference type="SUPFAM" id="SSF53597">
    <property type="entry name" value="Dihydrofolate reductase-like"/>
    <property type="match status" value="1"/>
</dbReference>
<dbReference type="EMBL" id="FOFB01000020">
    <property type="protein sequence ID" value="SEQ96050.1"/>
    <property type="molecule type" value="Genomic_DNA"/>
</dbReference>
<dbReference type="OrthoDB" id="195113at2"/>
<dbReference type="STRING" id="478744.SAMN05444359_12018"/>
<dbReference type="InParanoid" id="A0A1H9KA71"/>
<dbReference type="InterPro" id="IPR002734">
    <property type="entry name" value="RibDG_C"/>
</dbReference>
<feature type="domain" description="Bacterial bifunctional deaminase-reductase C-terminal" evidence="1">
    <location>
        <begin position="4"/>
        <end position="169"/>
    </location>
</feature>
<dbReference type="Pfam" id="PF01872">
    <property type="entry name" value="RibD_C"/>
    <property type="match status" value="1"/>
</dbReference>
<keyword evidence="3" id="KW-1185">Reference proteome</keyword>
<dbReference type="InterPro" id="IPR024072">
    <property type="entry name" value="DHFR-like_dom_sf"/>
</dbReference>
<proteinExistence type="predicted"/>
<sequence length="181" mass="20444">MPTPKVFLYISMSLDGFIATEDDDLSWLDAMMVEGEDYNYGEIMARTGSYVVGRKTYDKVVEMVGEFPQRKNFPCYVITRQKLPNEDNLTFHGGDVEALVNRLKKEGRGDIYCDGGSQVVKLFMEADLIDEYIISIVPALLGSGKRLFSGGATPGSIRLIKQEHFKSGLVQLRYKRLKKEL</sequence>
<dbReference type="InterPro" id="IPR050765">
    <property type="entry name" value="Riboflavin_Biosynth_HTPR"/>
</dbReference>
<dbReference type="Gene3D" id="3.40.430.10">
    <property type="entry name" value="Dihydrofolate Reductase, subunit A"/>
    <property type="match status" value="1"/>
</dbReference>
<name>A0A1H9KA71_9BACT</name>
<dbReference type="PANTHER" id="PTHR38011:SF11">
    <property type="entry name" value="2,5-DIAMINO-6-RIBOSYLAMINO-4(3H)-PYRIMIDINONE 5'-PHOSPHATE REDUCTASE"/>
    <property type="match status" value="1"/>
</dbReference>
<dbReference type="FunCoup" id="A0A1H9KA71">
    <property type="interactions" value="3"/>
</dbReference>
<gene>
    <name evidence="2" type="ORF">SAMN05444359_12018</name>
</gene>
<dbReference type="AlphaFoldDB" id="A0A1H9KA71"/>
<dbReference type="RefSeq" id="WP_090170619.1">
    <property type="nucleotide sequence ID" value="NZ_FOFB01000020.1"/>
</dbReference>
<dbReference type="PANTHER" id="PTHR38011">
    <property type="entry name" value="DIHYDROFOLATE REDUCTASE FAMILY PROTEIN (AFU_ORTHOLOGUE AFUA_8G06820)"/>
    <property type="match status" value="1"/>
</dbReference>
<evidence type="ECO:0000259" key="1">
    <source>
        <dbReference type="Pfam" id="PF01872"/>
    </source>
</evidence>
<organism evidence="2 3">
    <name type="scientific">Neolewinella agarilytica</name>
    <dbReference type="NCBI Taxonomy" id="478744"/>
    <lineage>
        <taxon>Bacteria</taxon>
        <taxon>Pseudomonadati</taxon>
        <taxon>Bacteroidota</taxon>
        <taxon>Saprospiria</taxon>
        <taxon>Saprospirales</taxon>
        <taxon>Lewinellaceae</taxon>
        <taxon>Neolewinella</taxon>
    </lineage>
</organism>
<reference evidence="3" key="1">
    <citation type="submission" date="2016-10" db="EMBL/GenBank/DDBJ databases">
        <authorList>
            <person name="Varghese N."/>
            <person name="Submissions S."/>
        </authorList>
    </citation>
    <scope>NUCLEOTIDE SEQUENCE [LARGE SCALE GENOMIC DNA]</scope>
    <source>
        <strain evidence="3">DSM 24740</strain>
    </source>
</reference>
<protein>
    <submittedName>
        <fullName evidence="2">Dihydrofolate reductase</fullName>
    </submittedName>
</protein>
<evidence type="ECO:0000313" key="3">
    <source>
        <dbReference type="Proteomes" id="UP000199021"/>
    </source>
</evidence>
<dbReference type="Proteomes" id="UP000199021">
    <property type="component" value="Unassembled WGS sequence"/>
</dbReference>